<keyword evidence="2" id="KW-1185">Reference proteome</keyword>
<dbReference type="eggNOG" id="ENOG5031HMQ">
    <property type="taxonomic scope" value="Bacteria"/>
</dbReference>
<dbReference type="RefSeq" id="WP_008732354.1">
    <property type="nucleotide sequence ID" value="NZ_AKFT01000159.1"/>
</dbReference>
<dbReference type="AlphaFoldDB" id="J0WYK6"/>
<gene>
    <name evidence="1" type="ORF">HMPREF1318_1291</name>
</gene>
<sequence>MTMRSMKKMLHEIEQANIGQGPDVTTWTSDPYLMGITMAQLRLAAAEADLDAAVVRARENGRSWQQIGDILGMTKQGANNRLGA</sequence>
<dbReference type="PATRIC" id="fig|1125718.3.peg.1940"/>
<dbReference type="OrthoDB" id="3579809at2"/>
<evidence type="ECO:0000313" key="2">
    <source>
        <dbReference type="Proteomes" id="UP000002941"/>
    </source>
</evidence>
<reference evidence="1 2" key="1">
    <citation type="submission" date="2012-05" db="EMBL/GenBank/DDBJ databases">
        <authorList>
            <person name="Harkins D.M."/>
            <person name="Madupu R."/>
            <person name="Durkin A.S."/>
            <person name="Torralba M."/>
            <person name="Methe B."/>
            <person name="Sutton G.G."/>
            <person name="Nelson K.E."/>
        </authorList>
    </citation>
    <scope>NUCLEOTIDE SEQUENCE [LARGE SCALE GENOMIC DNA]</scope>
    <source>
        <strain evidence="1 2">F0489</strain>
    </source>
</reference>
<name>J0WYK6_9ACTO</name>
<evidence type="ECO:0000313" key="1">
    <source>
        <dbReference type="EMBL" id="EJF41401.1"/>
    </source>
</evidence>
<comment type="caution">
    <text evidence="1">The sequence shown here is derived from an EMBL/GenBank/DDBJ whole genome shotgun (WGS) entry which is preliminary data.</text>
</comment>
<dbReference type="EMBL" id="AKFT01000159">
    <property type="protein sequence ID" value="EJF41401.1"/>
    <property type="molecule type" value="Genomic_DNA"/>
</dbReference>
<organism evidence="1 2">
    <name type="scientific">Actinomyces massiliensis F0489</name>
    <dbReference type="NCBI Taxonomy" id="1125718"/>
    <lineage>
        <taxon>Bacteria</taxon>
        <taxon>Bacillati</taxon>
        <taxon>Actinomycetota</taxon>
        <taxon>Actinomycetes</taxon>
        <taxon>Actinomycetales</taxon>
        <taxon>Actinomycetaceae</taxon>
        <taxon>Actinomyces</taxon>
    </lineage>
</organism>
<protein>
    <submittedName>
        <fullName evidence="1">Uncharacterized protein</fullName>
    </submittedName>
</protein>
<dbReference type="Proteomes" id="UP000002941">
    <property type="component" value="Unassembled WGS sequence"/>
</dbReference>
<accession>J0WYK6</accession>
<proteinExistence type="predicted"/>